<dbReference type="RefSeq" id="WP_194663720.1">
    <property type="nucleotide sequence ID" value="NZ_RDPI01000016.1"/>
</dbReference>
<dbReference type="InterPro" id="IPR012931">
    <property type="entry name" value="TraG_N_Proteobacteria"/>
</dbReference>
<organism evidence="5 6">
    <name type="scientific">Vibrio anguillarum</name>
    <name type="common">Listonella anguillarum</name>
    <dbReference type="NCBI Taxonomy" id="55601"/>
    <lineage>
        <taxon>Bacteria</taxon>
        <taxon>Pseudomonadati</taxon>
        <taxon>Pseudomonadota</taxon>
        <taxon>Gammaproteobacteria</taxon>
        <taxon>Vibrionales</taxon>
        <taxon>Vibrionaceae</taxon>
        <taxon>Vibrio</taxon>
    </lineage>
</organism>
<dbReference type="EMBL" id="RDPI01000016">
    <property type="protein sequence ID" value="MBF4374114.1"/>
    <property type="molecule type" value="Genomic_DNA"/>
</dbReference>
<feature type="compositionally biased region" description="Polar residues" evidence="1">
    <location>
        <begin position="1069"/>
        <end position="1080"/>
    </location>
</feature>
<feature type="non-terminal residue" evidence="5">
    <location>
        <position position="1189"/>
    </location>
</feature>
<proteinExistence type="predicted"/>
<gene>
    <name evidence="5" type="ORF">EAY46_13645</name>
</gene>
<evidence type="ECO:0000313" key="5">
    <source>
        <dbReference type="EMBL" id="MBF4374114.1"/>
    </source>
</evidence>
<evidence type="ECO:0000256" key="2">
    <source>
        <dbReference type="SAM" id="Phobius"/>
    </source>
</evidence>
<feature type="transmembrane region" description="Helical" evidence="2">
    <location>
        <begin position="91"/>
        <end position="108"/>
    </location>
</feature>
<comment type="caution">
    <text evidence="5">The sequence shown here is derived from an EMBL/GenBank/DDBJ whole genome shotgun (WGS) entry which is preliminary data.</text>
</comment>
<feature type="compositionally biased region" description="Polar residues" evidence="1">
    <location>
        <begin position="1175"/>
        <end position="1189"/>
    </location>
</feature>
<feature type="transmembrane region" description="Helical" evidence="2">
    <location>
        <begin position="44"/>
        <end position="71"/>
    </location>
</feature>
<dbReference type="Proteomes" id="UP000726136">
    <property type="component" value="Unassembled WGS sequence"/>
</dbReference>
<feature type="region of interest" description="Disordered" evidence="1">
    <location>
        <begin position="1048"/>
        <end position="1085"/>
    </location>
</feature>
<evidence type="ECO:0000313" key="6">
    <source>
        <dbReference type="Proteomes" id="UP000726136"/>
    </source>
</evidence>
<feature type="compositionally biased region" description="Polar residues" evidence="1">
    <location>
        <begin position="1138"/>
        <end position="1167"/>
    </location>
</feature>
<name>A0ABR9Z6M6_VIBAN</name>
<dbReference type="Pfam" id="PF07916">
    <property type="entry name" value="TraG_N"/>
    <property type="match status" value="1"/>
</dbReference>
<feature type="region of interest" description="Disordered" evidence="1">
    <location>
        <begin position="1121"/>
        <end position="1189"/>
    </location>
</feature>
<keyword evidence="2" id="KW-1133">Transmembrane helix</keyword>
<sequence>MWKKIAIFAAIMVFSSQSYAFVDMDYYTHGSFQETVDAFKRAALFFSLTASPFQSLIFAFFGAGLISAVLVSAYSSTSNALSGQAGSKMPVFLYTAMIGAGIVSVTVAPKNTIHVYDQTFNRYESVGSVPSILVLAAGVANLVTETYKEQLSISTAYPFGELTNGSPFQLIKTATNSPSKFYSNYLMQSLGNYYVDCAPTANALGNVNIDTMKSGTTSLMSEMAKMKHNSIYTTYYSNGAPSGEYISCGSAYDKIAILMNNPTTFKRHFDEICSQLRLDPNNAVDASTCRGMIESTFQTAYNVAGTNYTTALQNVLAASAIERAIETGNVEDAVKIQANRTQVAEAVGVWTIANEYIPTIKGVMFVLILACTPFLLLACLTPLMPTALKTYFSLFAFYMLWEILDTSVVYMFEDQLMAVMHDLQTSKMGLISMWSSPSDSMKALALLGQQRSAAITLATFIAVALFRVSAHALAGIASKTEGNIENTGEQLGKDFNIQENAGHRMTDMAAGNASLQTLRSTGGHDGYVSGVSANTTANVRGGQLLAQSDSVELAAKGSAFHQMESGETAQRLSNEFGGMSSAAMAMGQTNATKQAASSIATNTSPNAKEKLIASEQHSLGQGKGYIEARSKTGASIEEMGAYTSSTGSTQAMSEKGSLQQNGINPLDAYESKGVSEAGQIAGDKRYVDKDPEQAFDTAQQAAYNQHIQQGANVDAIKNLTPNPETYFQGAETKNVADDVAHYELREQLSNTFSANDVDVARMLSGNQRLNLTADQVESGYQAGLIKEDAYNLGMANNGLALESDMVVDNGVLRTNKTAALSGDAVHSDNSTNFDSSFSQNSGYTVTDEVRINQGENTENAYKSMQDENSLRLIGRSASQGAPTLGHQQQYITQAMVKVASDGIGDTIRQTKENSSVDSKIGTASVGWGLPDWITGIVGASGGVDLRYDKMNQDSLENTMDTFRSNYLNPANNMIWERVEHEVAQGVIDEKQMPDKFYEYAADHHQYIAEIMDGVKANPLDQVGAQPWQNDTMALFYNWEKEQFGDVSYTKPIDNEDNSNNNVSSETKDSVTPYQTYTSPASSTYGMTMGGYGSGRYIQEAQAQREEKNDKQFEHKARLRNEVNIGNFNKPPIVDNGQKGYSINSDSVASESTAAVSKSTTQNSQSVEQPIVNPDSVASESTATVSKSTT</sequence>
<evidence type="ECO:0000256" key="1">
    <source>
        <dbReference type="SAM" id="MobiDB-lite"/>
    </source>
</evidence>
<keyword evidence="6" id="KW-1185">Reference proteome</keyword>
<reference evidence="5 6" key="1">
    <citation type="journal article" date="2021" name="PeerJ">
        <title>Analysis of 44 Vibrio anguillarum genomes reveals high genetic diversity.</title>
        <authorList>
            <person name="Hansen M.J."/>
            <person name="Dalsgaard I."/>
        </authorList>
    </citation>
    <scope>NUCLEOTIDE SEQUENCE [LARGE SCALE GENOMIC DNA]</scope>
    <source>
        <strain evidence="5 6">040915-1/1B</strain>
    </source>
</reference>
<keyword evidence="2" id="KW-0472">Membrane</keyword>
<evidence type="ECO:0000259" key="4">
    <source>
        <dbReference type="Pfam" id="PF07916"/>
    </source>
</evidence>
<feature type="transmembrane region" description="Helical" evidence="2">
    <location>
        <begin position="128"/>
        <end position="144"/>
    </location>
</feature>
<keyword evidence="2" id="KW-0812">Transmembrane</keyword>
<feature type="signal peptide" evidence="3">
    <location>
        <begin position="1"/>
        <end position="20"/>
    </location>
</feature>
<accession>A0ABR9Z6M6</accession>
<feature type="domain" description="TraG N-terminal Proteobacteria" evidence="4">
    <location>
        <begin position="26"/>
        <end position="482"/>
    </location>
</feature>
<feature type="transmembrane region" description="Helical" evidence="2">
    <location>
        <begin position="363"/>
        <end position="384"/>
    </location>
</feature>
<keyword evidence="3" id="KW-0732">Signal</keyword>
<feature type="chain" id="PRO_5047051918" evidence="3">
    <location>
        <begin position="21"/>
        <end position="1189"/>
    </location>
</feature>
<evidence type="ECO:0000256" key="3">
    <source>
        <dbReference type="SAM" id="SignalP"/>
    </source>
</evidence>
<protein>
    <submittedName>
        <fullName evidence="5">Conjugal transfer protein TraG</fullName>
    </submittedName>
</protein>